<dbReference type="PANTHER" id="PTHR30244">
    <property type="entry name" value="TRANSAMINASE"/>
    <property type="match status" value="1"/>
</dbReference>
<dbReference type="PANTHER" id="PTHR30244:SF42">
    <property type="entry name" value="UDP-2-ACETAMIDO-2-DEOXY-3-OXO-D-GLUCURONATE AMINOTRANSFERASE"/>
    <property type="match status" value="1"/>
</dbReference>
<dbReference type="SUPFAM" id="SSF53383">
    <property type="entry name" value="PLP-dependent transferases"/>
    <property type="match status" value="1"/>
</dbReference>
<dbReference type="GO" id="GO:0000271">
    <property type="term" value="P:polysaccharide biosynthetic process"/>
    <property type="evidence" value="ECO:0007669"/>
    <property type="project" value="TreeGrafter"/>
</dbReference>
<dbReference type="Gene3D" id="3.40.640.10">
    <property type="entry name" value="Type I PLP-dependent aspartate aminotransferase-like (Major domain)"/>
    <property type="match status" value="1"/>
</dbReference>
<dbReference type="InterPro" id="IPR015422">
    <property type="entry name" value="PyrdxlP-dep_Trfase_small"/>
</dbReference>
<keyword evidence="1 4" id="KW-0663">Pyridoxal phosphate</keyword>
<dbReference type="AlphaFoldDB" id="A0A4Q1ALA9"/>
<evidence type="ECO:0000256" key="3">
    <source>
        <dbReference type="PIRSR" id="PIRSR000390-1"/>
    </source>
</evidence>
<keyword evidence="6" id="KW-0808">Transferase</keyword>
<dbReference type="InterPro" id="IPR015424">
    <property type="entry name" value="PyrdxlP-dep_Trfase"/>
</dbReference>
<dbReference type="InterPro" id="IPR015421">
    <property type="entry name" value="PyrdxlP-dep_Trfase_major"/>
</dbReference>
<dbReference type="InterPro" id="IPR000653">
    <property type="entry name" value="DegT/StrS_aminotransferase"/>
</dbReference>
<dbReference type="Proteomes" id="UP000289758">
    <property type="component" value="Unassembled WGS sequence"/>
</dbReference>
<name>A0A4Q1ALA9_9BACT</name>
<organism evidence="6 7">
    <name type="scientific">Halarcobacter ebronensis</name>
    <dbReference type="NCBI Taxonomy" id="1462615"/>
    <lineage>
        <taxon>Bacteria</taxon>
        <taxon>Pseudomonadati</taxon>
        <taxon>Campylobacterota</taxon>
        <taxon>Epsilonproteobacteria</taxon>
        <taxon>Campylobacterales</taxon>
        <taxon>Arcobacteraceae</taxon>
        <taxon>Halarcobacter</taxon>
    </lineage>
</organism>
<dbReference type="OrthoDB" id="9766188at2"/>
<protein>
    <submittedName>
        <fullName evidence="6">Aminotransferase DegT</fullName>
    </submittedName>
</protein>
<keyword evidence="6" id="KW-0032">Aminotransferase</keyword>
<evidence type="ECO:0000313" key="6">
    <source>
        <dbReference type="EMBL" id="RXK05930.1"/>
    </source>
</evidence>
<accession>A0A4Q1ALA9</accession>
<proteinExistence type="inferred from homology"/>
<dbReference type="EMBL" id="PDKK01000005">
    <property type="protein sequence ID" value="RXK05930.1"/>
    <property type="molecule type" value="Genomic_DNA"/>
</dbReference>
<evidence type="ECO:0000256" key="2">
    <source>
        <dbReference type="ARBA" id="ARBA00037999"/>
    </source>
</evidence>
<feature type="active site" description="Proton acceptor" evidence="3">
    <location>
        <position position="186"/>
    </location>
</feature>
<keyword evidence="7" id="KW-1185">Reference proteome</keyword>
<dbReference type="FunFam" id="3.40.640.10:FF:000089">
    <property type="entry name" value="Aminotransferase, DegT/DnrJ/EryC1/StrS family"/>
    <property type="match status" value="1"/>
</dbReference>
<evidence type="ECO:0000256" key="4">
    <source>
        <dbReference type="PIRSR" id="PIRSR000390-2"/>
    </source>
</evidence>
<evidence type="ECO:0000256" key="5">
    <source>
        <dbReference type="RuleBase" id="RU004508"/>
    </source>
</evidence>
<dbReference type="GO" id="GO:0030170">
    <property type="term" value="F:pyridoxal phosphate binding"/>
    <property type="evidence" value="ECO:0007669"/>
    <property type="project" value="TreeGrafter"/>
</dbReference>
<dbReference type="Pfam" id="PF01041">
    <property type="entry name" value="DegT_DnrJ_EryC1"/>
    <property type="match status" value="1"/>
</dbReference>
<comment type="similarity">
    <text evidence="2 5">Belongs to the DegT/DnrJ/EryC1 family.</text>
</comment>
<evidence type="ECO:0000313" key="7">
    <source>
        <dbReference type="Proteomes" id="UP000289758"/>
    </source>
</evidence>
<dbReference type="GO" id="GO:0008483">
    <property type="term" value="F:transaminase activity"/>
    <property type="evidence" value="ECO:0007669"/>
    <property type="project" value="UniProtKB-KW"/>
</dbReference>
<dbReference type="Gene3D" id="3.90.1150.10">
    <property type="entry name" value="Aspartate Aminotransferase, domain 1"/>
    <property type="match status" value="1"/>
</dbReference>
<gene>
    <name evidence="6" type="ORF">CRV07_07615</name>
</gene>
<dbReference type="CDD" id="cd00616">
    <property type="entry name" value="AHBA_syn"/>
    <property type="match status" value="1"/>
</dbReference>
<evidence type="ECO:0000256" key="1">
    <source>
        <dbReference type="ARBA" id="ARBA00022898"/>
    </source>
</evidence>
<feature type="modified residue" description="N6-(pyridoxal phosphate)lysine" evidence="4">
    <location>
        <position position="186"/>
    </location>
</feature>
<dbReference type="RefSeq" id="WP_129087135.1">
    <property type="nucleotide sequence ID" value="NZ_CP053836.1"/>
</dbReference>
<sequence length="364" mass="40457">MKINFIDLQAQYKAYEQEINKEVLEVMASAQFIGGQQISTLEKNLAQFCGTKEALACSSGTDALLLALMALDIKEGDEVITTPFTFIATAEVIAFLKATPVFVDIDETTYNIDHTKIEDKITSKTKAIIPVSLYGQTANMDEINAIASKHNLCVIEDACQSFGAEYKGKKSCNLSHIGCTSFFPSKPLGCYGDGGAIMTNDENLASKMRMILNHGQNERYSHKYVGINGRLDAIQAAILNVKMKHFDKEIEARAKIGQKYIDELKDAKGVTPPTILEDRTSVFAQFTLLCENREELQAKLSQASIPTAVHYPKPLHLQEVFEYLGYKKGDFPISERVSQQVISLPMSPFLTKEEQDYIIKTIKG</sequence>
<comment type="caution">
    <text evidence="6">The sequence shown here is derived from an EMBL/GenBank/DDBJ whole genome shotgun (WGS) entry which is preliminary data.</text>
</comment>
<reference evidence="6 7" key="1">
    <citation type="submission" date="2017-10" db="EMBL/GenBank/DDBJ databases">
        <title>Genomics of the genus Arcobacter.</title>
        <authorList>
            <person name="Perez-Cataluna A."/>
            <person name="Figueras M.J."/>
        </authorList>
    </citation>
    <scope>NUCLEOTIDE SEQUENCE [LARGE SCALE GENOMIC DNA]</scope>
    <source>
        <strain evidence="6 7">CECT 8441</strain>
    </source>
</reference>
<dbReference type="PIRSF" id="PIRSF000390">
    <property type="entry name" value="PLP_StrS"/>
    <property type="match status" value="1"/>
</dbReference>